<keyword evidence="2" id="KW-1185">Reference proteome</keyword>
<dbReference type="Gene3D" id="1.25.40.10">
    <property type="entry name" value="Tetratricopeptide repeat domain"/>
    <property type="match status" value="1"/>
</dbReference>
<evidence type="ECO:0000313" key="3">
    <source>
        <dbReference type="RefSeq" id="XP_026492195.1"/>
    </source>
</evidence>
<evidence type="ECO:0000256" key="1">
    <source>
        <dbReference type="ARBA" id="ARBA00006995"/>
    </source>
</evidence>
<protein>
    <submittedName>
        <fullName evidence="3">Tetratricopeptide repeat protein 36</fullName>
    </submittedName>
</protein>
<comment type="similarity">
    <text evidence="1">Belongs to the TTC36 family.</text>
</comment>
<dbReference type="InterPro" id="IPR019734">
    <property type="entry name" value="TPR_rpt"/>
</dbReference>
<dbReference type="AlphaFoldDB" id="A0A8B8I7R9"/>
<dbReference type="OrthoDB" id="539634at2759"/>
<dbReference type="GO" id="GO:0006570">
    <property type="term" value="P:tyrosine metabolic process"/>
    <property type="evidence" value="ECO:0007669"/>
    <property type="project" value="TreeGrafter"/>
</dbReference>
<sequence>MADLENLSERDRAVLRSIFDPTATIGDIADEGDNFVEDEDTTQADEDSKALCLQAVKLAEADKLNEALELLNKGIAIAPERASGYNDRAQVFRLMKRDDDAMKDIEHVLQITEGKKTRARALALCQRGVLLRKRGADDSARAAFAEAAKLGSGFAKKQVVELNPYAALCNQMLSQVMRGEKEIKL</sequence>
<dbReference type="OMA" id="CNQMLCE"/>
<accession>A0A8B8I7R9</accession>
<reference evidence="3" key="1">
    <citation type="submission" date="2025-08" db="UniProtKB">
        <authorList>
            <consortium name="RefSeq"/>
        </authorList>
    </citation>
    <scope>IDENTIFICATION</scope>
    <source>
        <tissue evidence="3">Whole body</tissue>
    </source>
</reference>
<dbReference type="PANTHER" id="PTHR21405">
    <property type="entry name" value="CDNA SEQUENCE BC021608"/>
    <property type="match status" value="1"/>
</dbReference>
<dbReference type="RefSeq" id="XP_026492195.1">
    <property type="nucleotide sequence ID" value="XM_026636410.2"/>
</dbReference>
<dbReference type="SMART" id="SM00028">
    <property type="entry name" value="TPR"/>
    <property type="match status" value="3"/>
</dbReference>
<dbReference type="SUPFAM" id="SSF48452">
    <property type="entry name" value="TPR-like"/>
    <property type="match status" value="1"/>
</dbReference>
<dbReference type="Proteomes" id="UP001652626">
    <property type="component" value="Chromosome 13"/>
</dbReference>
<dbReference type="InterPro" id="IPR038906">
    <property type="entry name" value="TTC36"/>
</dbReference>
<proteinExistence type="inferred from homology"/>
<evidence type="ECO:0000313" key="2">
    <source>
        <dbReference type="Proteomes" id="UP001652626"/>
    </source>
</evidence>
<organism evidence="2 3">
    <name type="scientific">Vanessa tameamea</name>
    <name type="common">Kamehameha butterfly</name>
    <dbReference type="NCBI Taxonomy" id="334116"/>
    <lineage>
        <taxon>Eukaryota</taxon>
        <taxon>Metazoa</taxon>
        <taxon>Ecdysozoa</taxon>
        <taxon>Arthropoda</taxon>
        <taxon>Hexapoda</taxon>
        <taxon>Insecta</taxon>
        <taxon>Pterygota</taxon>
        <taxon>Neoptera</taxon>
        <taxon>Endopterygota</taxon>
        <taxon>Lepidoptera</taxon>
        <taxon>Glossata</taxon>
        <taxon>Ditrysia</taxon>
        <taxon>Papilionoidea</taxon>
        <taxon>Nymphalidae</taxon>
        <taxon>Nymphalinae</taxon>
        <taxon>Vanessa</taxon>
    </lineage>
</organism>
<dbReference type="GeneID" id="113397885"/>
<dbReference type="InterPro" id="IPR011990">
    <property type="entry name" value="TPR-like_helical_dom_sf"/>
</dbReference>
<dbReference type="PANTHER" id="PTHR21405:SF0">
    <property type="entry name" value="TETRATRICOPEPTIDE REPEAT PROTEIN 36"/>
    <property type="match status" value="1"/>
</dbReference>
<name>A0A8B8I7R9_VANTA</name>
<gene>
    <name evidence="3" type="primary">LOC113397885</name>
</gene>